<dbReference type="SUPFAM" id="SSF52402">
    <property type="entry name" value="Adenine nucleotide alpha hydrolases-like"/>
    <property type="match status" value="1"/>
</dbReference>
<gene>
    <name evidence="2" type="ORF">LMG26411_05493</name>
</gene>
<dbReference type="InterPro" id="IPR001962">
    <property type="entry name" value="Asn_synthase"/>
</dbReference>
<evidence type="ECO:0000313" key="2">
    <source>
        <dbReference type="EMBL" id="CAG2157207.1"/>
    </source>
</evidence>
<evidence type="ECO:0000259" key="1">
    <source>
        <dbReference type="Pfam" id="PF00733"/>
    </source>
</evidence>
<dbReference type="Gene3D" id="3.40.50.620">
    <property type="entry name" value="HUPs"/>
    <property type="match status" value="1"/>
</dbReference>
<sequence length="523" mass="57909">MLPANIKSMDANPKIIFIRREFNRWRYEIEYSDATRRVVYQPISPSPDCTIVEAGASLEIGTRFSAKRPTYLAAKRDVICIGSELSSIVSWLRPNLNLTEIALALVHDEGYSFASSWIGLHVVPGGGRASISGQPSGKLDLEFYPPKISASFAQPDLCESLIQSIRDSIGVSDEIAVRFSGGVDSTSILFGARTAYPDSNIVAVTWSYADGSSHEDLSFAKKITKELRIEHAILEIDPDLLFSIPAVDYITPLPTTALAFCGVIEAELSLLSRGKGQNNLAILDGHGGDHIFFDPLPSEVILLAAKERGISYGIKKLMEYSRLTAKGVPQIIKEIALTKLRVQAPGEQIFLSRDAIEHINLMRKKVKQSKEDRYDKVVQQAIYQNSFGHIDSSSISIVHPFTTLEMMGAAAAYRPFEMFNESSYRAIFKRAMMDRYGQGIMLRNDKGHLTGAFQRALSKKLPILTELIHDGRLSKCGIINHMEVMKSIRRNAIGAIGVSSAVLKILGFELAMDRLARYTDAYI</sequence>
<evidence type="ECO:0000313" key="3">
    <source>
        <dbReference type="Proteomes" id="UP000672657"/>
    </source>
</evidence>
<keyword evidence="3" id="KW-1185">Reference proteome</keyword>
<proteinExistence type="predicted"/>
<organism evidence="2 3">
    <name type="scientific">Cupriavidus numazuensis</name>
    <dbReference type="NCBI Taxonomy" id="221992"/>
    <lineage>
        <taxon>Bacteria</taxon>
        <taxon>Pseudomonadati</taxon>
        <taxon>Pseudomonadota</taxon>
        <taxon>Betaproteobacteria</taxon>
        <taxon>Burkholderiales</taxon>
        <taxon>Burkholderiaceae</taxon>
        <taxon>Cupriavidus</taxon>
    </lineage>
</organism>
<name>A0ABM8TPX7_9BURK</name>
<dbReference type="EMBL" id="CAJPVI010000040">
    <property type="protein sequence ID" value="CAG2157207.1"/>
    <property type="molecule type" value="Genomic_DNA"/>
</dbReference>
<accession>A0ABM8TPX7</accession>
<reference evidence="2 3" key="1">
    <citation type="submission" date="2021-03" db="EMBL/GenBank/DDBJ databases">
        <authorList>
            <person name="Peeters C."/>
        </authorList>
    </citation>
    <scope>NUCLEOTIDE SEQUENCE [LARGE SCALE GENOMIC DNA]</scope>
    <source>
        <strain evidence="2 3">LMG 26411</strain>
    </source>
</reference>
<dbReference type="Proteomes" id="UP000672657">
    <property type="component" value="Unassembled WGS sequence"/>
</dbReference>
<dbReference type="Pfam" id="PF00733">
    <property type="entry name" value="Asn_synthase"/>
    <property type="match status" value="1"/>
</dbReference>
<comment type="caution">
    <text evidence="2">The sequence shown here is derived from an EMBL/GenBank/DDBJ whole genome shotgun (WGS) entry which is preliminary data.</text>
</comment>
<dbReference type="InterPro" id="IPR014729">
    <property type="entry name" value="Rossmann-like_a/b/a_fold"/>
</dbReference>
<protein>
    <recommendedName>
        <fullName evidence="1">Asparagine synthetase domain-containing protein</fullName>
    </recommendedName>
</protein>
<feature type="domain" description="Asparagine synthetase" evidence="1">
    <location>
        <begin position="161"/>
        <end position="491"/>
    </location>
</feature>